<dbReference type="Proteomes" id="UP000239007">
    <property type="component" value="Unassembled WGS sequence"/>
</dbReference>
<evidence type="ECO:0000256" key="1">
    <source>
        <dbReference type="SAM" id="Phobius"/>
    </source>
</evidence>
<name>A0A2S7UVZ6_9GAMM</name>
<sequence>MGGILTLLAGIWLYLAAVGKVQMNPDQMKSEEWRNKFGTVWKIAAPILILFGVFRLYSAYF</sequence>
<evidence type="ECO:0000313" key="2">
    <source>
        <dbReference type="EMBL" id="PQJ53682.1"/>
    </source>
</evidence>
<keyword evidence="3" id="KW-1185">Reference proteome</keyword>
<reference evidence="2 3" key="1">
    <citation type="submission" date="2016-12" db="EMBL/GenBank/DDBJ databases">
        <title>Diversity of luminous bacteria.</title>
        <authorList>
            <person name="Yoshizawa S."/>
            <person name="Kogure K."/>
        </authorList>
    </citation>
    <scope>NUCLEOTIDE SEQUENCE [LARGE SCALE GENOMIC DNA]</scope>
    <source>
        <strain evidence="2 3">SA4-48</strain>
    </source>
</reference>
<keyword evidence="1" id="KW-1133">Transmembrane helix</keyword>
<proteinExistence type="predicted"/>
<accession>A0A2S7UVZ6</accession>
<gene>
    <name evidence="2" type="ORF">BTO11_08375</name>
</gene>
<evidence type="ECO:0000313" key="3">
    <source>
        <dbReference type="Proteomes" id="UP000239007"/>
    </source>
</evidence>
<protein>
    <submittedName>
        <fullName evidence="2">Uncharacterized protein</fullName>
    </submittedName>
</protein>
<keyword evidence="1" id="KW-0472">Membrane</keyword>
<organism evidence="2 3">
    <name type="scientific">Psychrosphaera saromensis</name>
    <dbReference type="NCBI Taxonomy" id="716813"/>
    <lineage>
        <taxon>Bacteria</taxon>
        <taxon>Pseudomonadati</taxon>
        <taxon>Pseudomonadota</taxon>
        <taxon>Gammaproteobacteria</taxon>
        <taxon>Alteromonadales</taxon>
        <taxon>Pseudoalteromonadaceae</taxon>
        <taxon>Psychrosphaera</taxon>
    </lineage>
</organism>
<dbReference type="EMBL" id="MSCH01000003">
    <property type="protein sequence ID" value="PQJ53682.1"/>
    <property type="molecule type" value="Genomic_DNA"/>
</dbReference>
<feature type="transmembrane region" description="Helical" evidence="1">
    <location>
        <begin position="39"/>
        <end position="57"/>
    </location>
</feature>
<dbReference type="OrthoDB" id="7068170at2"/>
<keyword evidence="1" id="KW-0812">Transmembrane</keyword>
<dbReference type="RefSeq" id="WP_105052173.1">
    <property type="nucleotide sequence ID" value="NZ_BMYG01000002.1"/>
</dbReference>
<comment type="caution">
    <text evidence="2">The sequence shown here is derived from an EMBL/GenBank/DDBJ whole genome shotgun (WGS) entry which is preliminary data.</text>
</comment>
<dbReference type="AlphaFoldDB" id="A0A2S7UVZ6"/>